<dbReference type="Pfam" id="PF00072">
    <property type="entry name" value="Response_reg"/>
    <property type="match status" value="1"/>
</dbReference>
<dbReference type="EMBL" id="JACJQL010000016">
    <property type="protein sequence ID" value="MBD2252317.1"/>
    <property type="molecule type" value="Genomic_DNA"/>
</dbReference>
<feature type="domain" description="PAC" evidence="11">
    <location>
        <begin position="335"/>
        <end position="387"/>
    </location>
</feature>
<dbReference type="InterPro" id="IPR036097">
    <property type="entry name" value="HisK_dim/P_sf"/>
</dbReference>
<evidence type="ECO:0000256" key="6">
    <source>
        <dbReference type="ARBA" id="ARBA00023012"/>
    </source>
</evidence>
<feature type="modified residue" description="4-aspartylphosphate" evidence="7">
    <location>
        <position position="972"/>
    </location>
</feature>
<dbReference type="CDD" id="cd00130">
    <property type="entry name" value="PAS"/>
    <property type="match status" value="3"/>
</dbReference>
<comment type="caution">
    <text evidence="12">The sequence shown here is derived from an EMBL/GenBank/DDBJ whole genome shotgun (WGS) entry which is preliminary data.</text>
</comment>
<dbReference type="InterPro" id="IPR005467">
    <property type="entry name" value="His_kinase_dom"/>
</dbReference>
<dbReference type="InterPro" id="IPR035965">
    <property type="entry name" value="PAS-like_dom_sf"/>
</dbReference>
<feature type="domain" description="PAC" evidence="11">
    <location>
        <begin position="208"/>
        <end position="260"/>
    </location>
</feature>
<evidence type="ECO:0000259" key="8">
    <source>
        <dbReference type="PROSITE" id="PS50109"/>
    </source>
</evidence>
<dbReference type="PRINTS" id="PR00344">
    <property type="entry name" value="BCTRLSENSOR"/>
</dbReference>
<evidence type="ECO:0000313" key="13">
    <source>
        <dbReference type="Proteomes" id="UP000621307"/>
    </source>
</evidence>
<evidence type="ECO:0000313" key="12">
    <source>
        <dbReference type="EMBL" id="MBD2252317.1"/>
    </source>
</evidence>
<comment type="catalytic activity">
    <reaction evidence="1">
        <text>ATP + protein L-histidine = ADP + protein N-phospho-L-histidine.</text>
        <dbReference type="EC" id="2.7.13.3"/>
    </reaction>
</comment>
<dbReference type="PROSITE" id="PS50109">
    <property type="entry name" value="HIS_KIN"/>
    <property type="match status" value="1"/>
</dbReference>
<dbReference type="CDD" id="cd16922">
    <property type="entry name" value="HATPase_EvgS-ArcB-TorS-like"/>
    <property type="match status" value="1"/>
</dbReference>
<dbReference type="Pfam" id="PF00512">
    <property type="entry name" value="HisKA"/>
    <property type="match status" value="1"/>
</dbReference>
<dbReference type="InterPro" id="IPR000014">
    <property type="entry name" value="PAS"/>
</dbReference>
<dbReference type="SMART" id="SM00091">
    <property type="entry name" value="PAS"/>
    <property type="match status" value="4"/>
</dbReference>
<evidence type="ECO:0000256" key="2">
    <source>
        <dbReference type="ARBA" id="ARBA00012438"/>
    </source>
</evidence>
<name>A0ABR8BDY9_9NOSO</name>
<dbReference type="PROSITE" id="PS50110">
    <property type="entry name" value="RESPONSE_REGULATORY"/>
    <property type="match status" value="2"/>
</dbReference>
<dbReference type="InterPro" id="IPR001789">
    <property type="entry name" value="Sig_transdc_resp-reg_receiver"/>
</dbReference>
<dbReference type="PANTHER" id="PTHR43047:SF72">
    <property type="entry name" value="OSMOSENSING HISTIDINE PROTEIN KINASE SLN1"/>
    <property type="match status" value="1"/>
</dbReference>
<feature type="modified residue" description="4-aspartylphosphate" evidence="7">
    <location>
        <position position="851"/>
    </location>
</feature>
<dbReference type="SMART" id="SM00387">
    <property type="entry name" value="HATPase_c"/>
    <property type="match status" value="1"/>
</dbReference>
<protein>
    <recommendedName>
        <fullName evidence="2">histidine kinase</fullName>
        <ecNumber evidence="2">2.7.13.3</ecNumber>
    </recommendedName>
</protein>
<evidence type="ECO:0000259" key="11">
    <source>
        <dbReference type="PROSITE" id="PS50113"/>
    </source>
</evidence>
<keyword evidence="3 7" id="KW-0597">Phosphoprotein</keyword>
<feature type="domain" description="PAS" evidence="10">
    <location>
        <begin position="409"/>
        <end position="453"/>
    </location>
</feature>
<dbReference type="RefSeq" id="WP_190567911.1">
    <property type="nucleotide sequence ID" value="NZ_JACJQL010000016.1"/>
</dbReference>
<dbReference type="SMART" id="SM00448">
    <property type="entry name" value="REC"/>
    <property type="match status" value="1"/>
</dbReference>
<evidence type="ECO:0000259" key="10">
    <source>
        <dbReference type="PROSITE" id="PS50112"/>
    </source>
</evidence>
<evidence type="ECO:0000256" key="7">
    <source>
        <dbReference type="PROSITE-ProRule" id="PRU00169"/>
    </source>
</evidence>
<proteinExistence type="predicted"/>
<dbReference type="SMART" id="SM00388">
    <property type="entry name" value="HisKA"/>
    <property type="match status" value="1"/>
</dbReference>
<dbReference type="CDD" id="cd00082">
    <property type="entry name" value="HisKA"/>
    <property type="match status" value="1"/>
</dbReference>
<gene>
    <name evidence="12" type="ORF">H6G14_13520</name>
</gene>
<evidence type="ECO:0000256" key="1">
    <source>
        <dbReference type="ARBA" id="ARBA00000085"/>
    </source>
</evidence>
<feature type="domain" description="Histidine kinase" evidence="8">
    <location>
        <begin position="535"/>
        <end position="767"/>
    </location>
</feature>
<dbReference type="NCBIfam" id="TIGR00229">
    <property type="entry name" value="sensory_box"/>
    <property type="match status" value="4"/>
</dbReference>
<dbReference type="SMART" id="SM00086">
    <property type="entry name" value="PAC"/>
    <property type="match status" value="3"/>
</dbReference>
<evidence type="ECO:0000256" key="4">
    <source>
        <dbReference type="ARBA" id="ARBA00022679"/>
    </source>
</evidence>
<dbReference type="InterPro" id="IPR003661">
    <property type="entry name" value="HisK_dim/P_dom"/>
</dbReference>
<dbReference type="Gene3D" id="3.30.450.20">
    <property type="entry name" value="PAS domain"/>
    <property type="match status" value="4"/>
</dbReference>
<dbReference type="InterPro" id="IPR004358">
    <property type="entry name" value="Sig_transdc_His_kin-like_C"/>
</dbReference>
<dbReference type="InterPro" id="IPR000700">
    <property type="entry name" value="PAS-assoc_C"/>
</dbReference>
<dbReference type="Gene3D" id="3.30.565.10">
    <property type="entry name" value="Histidine kinase-like ATPase, C-terminal domain"/>
    <property type="match status" value="1"/>
</dbReference>
<dbReference type="InterPro" id="IPR036890">
    <property type="entry name" value="HATPase_C_sf"/>
</dbReference>
<keyword evidence="6" id="KW-0902">Two-component regulatory system</keyword>
<dbReference type="Pfam" id="PF08447">
    <property type="entry name" value="PAS_3"/>
    <property type="match status" value="2"/>
</dbReference>
<accession>A0ABR8BDY9</accession>
<dbReference type="Pfam" id="PF13426">
    <property type="entry name" value="PAS_9"/>
    <property type="match status" value="1"/>
</dbReference>
<dbReference type="Pfam" id="PF13188">
    <property type="entry name" value="PAS_8"/>
    <property type="match status" value="1"/>
</dbReference>
<evidence type="ECO:0000256" key="5">
    <source>
        <dbReference type="ARBA" id="ARBA00022777"/>
    </source>
</evidence>
<dbReference type="Proteomes" id="UP000621307">
    <property type="component" value="Unassembled WGS sequence"/>
</dbReference>
<sequence>MSSQLDECNRLLWEKCPVGLVLWRKNGALINVNPSYADILGRTVPETLNLNYWQITPENYLASERTILEKLEQTGCHEAYEKEYLHKDGHLVPVKVSTVVIEKNGEKLMWSSVEDISSTRQAQKERQQSEKILKQSEARYRSLVTTNTQIIWVSSPEGICFELKDWIAYTGQTLAEAENGGWIDAVHPDDRGYTGEAWGIAVANRSQYQIEYRIRGKDGNYRYFWVWGAPVIEEDGDVREWIGTCTDIHDRKLAEAENQRLKERYRSLVTASSQIVWGTTPEGWGISSEMLTWIAYTGQSEAEVEGWGWLDPIHPDDRTRSLEAWNAAVATRSIYQTEYRLRGKDGTYRYFSVCGVPVLKQDGSIQEWIGTCSDIHDRKLAEMSLRQLNHQLEARVAERTAALQNTLAEAQGLNAILDNLADGLLVVDTTGKITHYNPAFLAMHGLTASTLNGHYQELPIFGLADLIERTRSHPGEVFAADVALAKDRIGQAVGTAIFKRTDTKEVAACFGSALLIRDVTAEKEIDQMKTDFISTVSHELRTPLTSILGFASIIQEKLQKDVFPILCSEDRKLQKTIKRVGDNLNIIVSEAERLTSLINDVLDIAKMEAGKVEWQMQPIDPGELLDWAATSTAALFETNGLQLLTEIESGLPQIIGDRNRLLQVLINLISNAVKFTEFGSVTCRVKQDKDGVCISVIDTGVGIAPEDQPKVFEKFRQVGDTLTDKPKGTGLGLPICKQIVEHHGGRIWVESNPGNGSVFSFHIPIYASNHKTNANLNLDALVRQLKEHVITANKVGSENRKTILVVDDDANIRELLRQQLENEGYNVREAKDGMDAIHQIKISSPDLIVLDVMMPQINGFDVAAVLKNDPLTADIPIIILSIVENKERGHHIGIDRYLTKPINTEELLNEIGSLLSQGISSKKVLVVDQNASTLKTISDVLQTQGYNVIEASDPQECIHKALSAKPDMIIIDSIFSQEADLVKTLKFEKELENVFFIMLSDR</sequence>
<keyword evidence="4" id="KW-0808">Transferase</keyword>
<dbReference type="PANTHER" id="PTHR43047">
    <property type="entry name" value="TWO-COMPONENT HISTIDINE PROTEIN KINASE"/>
    <property type="match status" value="1"/>
</dbReference>
<dbReference type="SUPFAM" id="SSF55874">
    <property type="entry name" value="ATPase domain of HSP90 chaperone/DNA topoisomerase II/histidine kinase"/>
    <property type="match status" value="1"/>
</dbReference>
<dbReference type="Gene3D" id="3.40.50.2300">
    <property type="match status" value="2"/>
</dbReference>
<organism evidence="12 13">
    <name type="scientific">Nostoc parmelioides FACHB-3921</name>
    <dbReference type="NCBI Taxonomy" id="2692909"/>
    <lineage>
        <taxon>Bacteria</taxon>
        <taxon>Bacillati</taxon>
        <taxon>Cyanobacteriota</taxon>
        <taxon>Cyanophyceae</taxon>
        <taxon>Nostocales</taxon>
        <taxon>Nostocaceae</taxon>
        <taxon>Nostoc</taxon>
    </lineage>
</organism>
<dbReference type="InterPro" id="IPR013655">
    <property type="entry name" value="PAS_fold_3"/>
</dbReference>
<reference evidence="12 13" key="1">
    <citation type="journal article" date="2020" name="ISME J.">
        <title>Comparative genomics reveals insights into cyanobacterial evolution and habitat adaptation.</title>
        <authorList>
            <person name="Chen M.Y."/>
            <person name="Teng W.K."/>
            <person name="Zhao L."/>
            <person name="Hu C.X."/>
            <person name="Zhou Y.K."/>
            <person name="Han B.P."/>
            <person name="Song L.R."/>
            <person name="Shu W.S."/>
        </authorList>
    </citation>
    <scope>NUCLEOTIDE SEQUENCE [LARGE SCALE GENOMIC DNA]</scope>
    <source>
        <strain evidence="12 13">FACHB-3921</strain>
    </source>
</reference>
<dbReference type="SUPFAM" id="SSF55785">
    <property type="entry name" value="PYP-like sensor domain (PAS domain)"/>
    <property type="match status" value="4"/>
</dbReference>
<dbReference type="Pfam" id="PF02518">
    <property type="entry name" value="HATPase_c"/>
    <property type="match status" value="1"/>
</dbReference>
<dbReference type="InterPro" id="IPR001610">
    <property type="entry name" value="PAC"/>
</dbReference>
<keyword evidence="13" id="KW-1185">Reference proteome</keyword>
<dbReference type="InterPro" id="IPR003594">
    <property type="entry name" value="HATPase_dom"/>
</dbReference>
<dbReference type="InterPro" id="IPR011006">
    <property type="entry name" value="CheY-like_superfamily"/>
</dbReference>
<dbReference type="SUPFAM" id="SSF52172">
    <property type="entry name" value="CheY-like"/>
    <property type="match status" value="2"/>
</dbReference>
<dbReference type="Gene3D" id="1.10.287.130">
    <property type="match status" value="1"/>
</dbReference>
<dbReference type="SUPFAM" id="SSF47384">
    <property type="entry name" value="Homodimeric domain of signal transducing histidine kinase"/>
    <property type="match status" value="1"/>
</dbReference>
<evidence type="ECO:0000256" key="3">
    <source>
        <dbReference type="ARBA" id="ARBA00022553"/>
    </source>
</evidence>
<feature type="domain" description="Response regulatory" evidence="9">
    <location>
        <begin position="923"/>
        <end position="1002"/>
    </location>
</feature>
<dbReference type="PROSITE" id="PS50113">
    <property type="entry name" value="PAC"/>
    <property type="match status" value="2"/>
</dbReference>
<keyword evidence="5" id="KW-0418">Kinase</keyword>
<dbReference type="PROSITE" id="PS50112">
    <property type="entry name" value="PAS"/>
    <property type="match status" value="1"/>
</dbReference>
<dbReference type="EC" id="2.7.13.3" evidence="2"/>
<evidence type="ECO:0000259" key="9">
    <source>
        <dbReference type="PROSITE" id="PS50110"/>
    </source>
</evidence>
<feature type="domain" description="Response regulatory" evidence="9">
    <location>
        <begin position="802"/>
        <end position="915"/>
    </location>
</feature>